<protein>
    <recommendedName>
        <fullName evidence="5 6">Diaminopimelate decarboxylase</fullName>
        <shortName evidence="5">DAP decarboxylase</shortName>
        <shortName evidence="5">DAPDC</shortName>
        <ecNumber evidence="5 6">4.1.1.20</ecNumber>
    </recommendedName>
</protein>
<evidence type="ECO:0000256" key="2">
    <source>
        <dbReference type="ARBA" id="ARBA00022793"/>
    </source>
</evidence>
<feature type="binding site" evidence="5">
    <location>
        <position position="240"/>
    </location>
    <ligand>
        <name>pyridoxal 5'-phosphate</name>
        <dbReference type="ChEBI" id="CHEBI:597326"/>
    </ligand>
</feature>
<dbReference type="Pfam" id="PF02784">
    <property type="entry name" value="Orn_Arg_deC_N"/>
    <property type="match status" value="1"/>
</dbReference>
<dbReference type="InterPro" id="IPR022657">
    <property type="entry name" value="De-COase2_CS"/>
</dbReference>
<dbReference type="InterPro" id="IPR022644">
    <property type="entry name" value="De-COase2_N"/>
</dbReference>
<evidence type="ECO:0000256" key="4">
    <source>
        <dbReference type="ARBA" id="ARBA00023239"/>
    </source>
</evidence>
<proteinExistence type="inferred from homology"/>
<dbReference type="InterPro" id="IPR022643">
    <property type="entry name" value="De-COase2_C"/>
</dbReference>
<keyword evidence="5 7" id="KW-0457">Lysine biosynthesis</keyword>
<evidence type="ECO:0000256" key="5">
    <source>
        <dbReference type="HAMAP-Rule" id="MF_02120"/>
    </source>
</evidence>
<comment type="catalytic activity">
    <reaction evidence="5 7">
        <text>meso-2,6-diaminopimelate + H(+) = L-lysine + CO2</text>
        <dbReference type="Rhea" id="RHEA:15101"/>
        <dbReference type="ChEBI" id="CHEBI:15378"/>
        <dbReference type="ChEBI" id="CHEBI:16526"/>
        <dbReference type="ChEBI" id="CHEBI:32551"/>
        <dbReference type="ChEBI" id="CHEBI:57791"/>
        <dbReference type="EC" id="4.1.1.20"/>
    </reaction>
</comment>
<dbReference type="InterPro" id="IPR002986">
    <property type="entry name" value="DAP_deCOOHase_LysA"/>
</dbReference>
<feature type="binding site" evidence="5">
    <location>
        <begin position="274"/>
        <end position="277"/>
    </location>
    <ligand>
        <name>pyridoxal 5'-phosphate</name>
        <dbReference type="ChEBI" id="CHEBI:597326"/>
    </ligand>
</feature>
<dbReference type="SUPFAM" id="SSF51419">
    <property type="entry name" value="PLP-binding barrel"/>
    <property type="match status" value="1"/>
</dbReference>
<comment type="function">
    <text evidence="5">Specifically catalyzes the decarboxylation of meso-diaminopimelate (meso-DAP) to L-lysine.</text>
</comment>
<comment type="cofactor">
    <cofactor evidence="1 5 7">
        <name>pyridoxal 5'-phosphate</name>
        <dbReference type="ChEBI" id="CHEBI:597326"/>
    </cofactor>
</comment>
<organism evidence="10 11">
    <name type="scientific">Skermanella cutis</name>
    <dbReference type="NCBI Taxonomy" id="2775420"/>
    <lineage>
        <taxon>Bacteria</taxon>
        <taxon>Pseudomonadati</taxon>
        <taxon>Pseudomonadota</taxon>
        <taxon>Alphaproteobacteria</taxon>
        <taxon>Rhodospirillales</taxon>
        <taxon>Azospirillaceae</taxon>
        <taxon>Skermanella</taxon>
    </lineage>
</organism>
<dbReference type="InterPro" id="IPR029066">
    <property type="entry name" value="PLP-binding_barrel"/>
</dbReference>
<dbReference type="HAMAP" id="MF_02120">
    <property type="entry name" value="LysA"/>
    <property type="match status" value="1"/>
</dbReference>
<evidence type="ECO:0000313" key="11">
    <source>
        <dbReference type="Proteomes" id="UP000595197"/>
    </source>
</evidence>
<dbReference type="InterPro" id="IPR000183">
    <property type="entry name" value="Orn/DAP/Arg_de-COase"/>
</dbReference>
<dbReference type="PANTHER" id="PTHR43727">
    <property type="entry name" value="DIAMINOPIMELATE DECARBOXYLASE"/>
    <property type="match status" value="1"/>
</dbReference>
<dbReference type="EMBL" id="CP067420">
    <property type="protein sequence ID" value="QQP91618.1"/>
    <property type="molecule type" value="Genomic_DNA"/>
</dbReference>
<dbReference type="PROSITE" id="PS00879">
    <property type="entry name" value="ODR_DC_2_2"/>
    <property type="match status" value="1"/>
</dbReference>
<keyword evidence="5" id="KW-0028">Amino-acid biosynthesis</keyword>
<dbReference type="PRINTS" id="PR01179">
    <property type="entry name" value="ODADCRBXLASE"/>
</dbReference>
<dbReference type="PANTHER" id="PTHR43727:SF2">
    <property type="entry name" value="GROUP IV DECARBOXYLASE"/>
    <property type="match status" value="1"/>
</dbReference>
<feature type="binding site" evidence="5">
    <location>
        <position position="277"/>
    </location>
    <ligand>
        <name>substrate</name>
    </ligand>
</feature>
<dbReference type="InterPro" id="IPR022653">
    <property type="entry name" value="De-COase2_pyr-phos_BS"/>
</dbReference>
<sequence>MNPHFTYRDGVLHAEDVALPALAAEVGTPFYCYSTAALEANYRAFATAFEGTDTGICYALKANSNLAVIRTLSRLGAGADVVSEGEMRRALAGGVPADRIVFSGVGKTRGEMRAALEAGIFQLNVESIPELEALSEVAASMGRTASIAIRVNPDVDARTHAKIATGKKENKFGIDIDHAREIYARAAALPGIAPVAVAVHIGSQLTSLEPFRAAFERVVELVHALRADGHDIKRLDLGGGLGILYRDEEVPAVGAYAGMVKSITGNLGCHVTLEPGRALVGNAGILVTRVIFRKTGLHREFLIVDAAMNDLIRPSLYDAWHTILPVVEPSSDAPGSPIDVVGPVCESGDTFAVQRVLPHLDQEDLVAFLSAGAYGAVMSSSYNTRPLIPEVLVSGADHAVVRRRPTVEEMLAAERVPAWLDP</sequence>
<comment type="similarity">
    <text evidence="5">Belongs to the Orn/Lys/Arg decarboxylase class-II family. LysA subfamily.</text>
</comment>
<dbReference type="Gene3D" id="2.40.37.10">
    <property type="entry name" value="Lyase, Ornithine Decarboxylase, Chain A, domain 1"/>
    <property type="match status" value="1"/>
</dbReference>
<accession>A0ABX7BB58</accession>
<keyword evidence="11" id="KW-1185">Reference proteome</keyword>
<evidence type="ECO:0000256" key="1">
    <source>
        <dbReference type="ARBA" id="ARBA00001933"/>
    </source>
</evidence>
<dbReference type="RefSeq" id="WP_201079719.1">
    <property type="nucleotide sequence ID" value="NZ_CP067420.1"/>
</dbReference>
<dbReference type="EC" id="4.1.1.20" evidence="5 6"/>
<dbReference type="Gene3D" id="3.20.20.10">
    <property type="entry name" value="Alanine racemase"/>
    <property type="match status" value="1"/>
</dbReference>
<evidence type="ECO:0000256" key="7">
    <source>
        <dbReference type="RuleBase" id="RU003738"/>
    </source>
</evidence>
<comment type="pathway">
    <text evidence="5 7">Amino-acid biosynthesis; L-lysine biosynthesis via DAP pathway; L-lysine from DL-2,6-diaminopimelate: step 1/1.</text>
</comment>
<feature type="binding site" evidence="5">
    <location>
        <position position="317"/>
    </location>
    <ligand>
        <name>substrate</name>
    </ligand>
</feature>
<keyword evidence="3 5" id="KW-0663">Pyridoxal phosphate</keyword>
<reference evidence="10" key="1">
    <citation type="submission" date="2021-02" db="EMBL/GenBank/DDBJ databases">
        <title>Skermanella TT6 skin isolate.</title>
        <authorList>
            <person name="Lee K."/>
            <person name="Ganzorig M."/>
        </authorList>
    </citation>
    <scope>NUCLEOTIDE SEQUENCE</scope>
    <source>
        <strain evidence="10">TT6</strain>
    </source>
</reference>
<evidence type="ECO:0000256" key="3">
    <source>
        <dbReference type="ARBA" id="ARBA00022898"/>
    </source>
</evidence>
<dbReference type="NCBIfam" id="TIGR01048">
    <property type="entry name" value="lysA"/>
    <property type="match status" value="1"/>
</dbReference>
<keyword evidence="4 5" id="KW-0456">Lyase</keyword>
<gene>
    <name evidence="5 10" type="primary">lysA</name>
    <name evidence="10" type="ORF">IGS68_10585</name>
</gene>
<feature type="domain" description="Orn/DAP/Arg decarboxylase 2 N-terminal" evidence="9">
    <location>
        <begin position="37"/>
        <end position="280"/>
    </location>
</feature>
<evidence type="ECO:0000259" key="8">
    <source>
        <dbReference type="Pfam" id="PF00278"/>
    </source>
</evidence>
<feature type="domain" description="Orn/DAP/Arg decarboxylase 2 C-terminal" evidence="8">
    <location>
        <begin position="30"/>
        <end position="372"/>
    </location>
</feature>
<dbReference type="SUPFAM" id="SSF50621">
    <property type="entry name" value="Alanine racemase C-terminal domain-like"/>
    <property type="match status" value="1"/>
</dbReference>
<evidence type="ECO:0000313" key="10">
    <source>
        <dbReference type="EMBL" id="QQP91618.1"/>
    </source>
</evidence>
<dbReference type="Pfam" id="PF00278">
    <property type="entry name" value="Orn_DAP_Arg_deC"/>
    <property type="match status" value="1"/>
</dbReference>
<dbReference type="Proteomes" id="UP000595197">
    <property type="component" value="Chromosome"/>
</dbReference>
<dbReference type="PROSITE" id="PS00878">
    <property type="entry name" value="ODR_DC_2_1"/>
    <property type="match status" value="1"/>
</dbReference>
<feature type="binding site" evidence="5">
    <location>
        <position position="346"/>
    </location>
    <ligand>
        <name>substrate</name>
    </ligand>
</feature>
<dbReference type="PRINTS" id="PR01181">
    <property type="entry name" value="DAPDCRBXLASE"/>
</dbReference>
<feature type="binding site" evidence="5">
    <location>
        <position position="374"/>
    </location>
    <ligand>
        <name>substrate</name>
    </ligand>
</feature>
<evidence type="ECO:0000256" key="6">
    <source>
        <dbReference type="NCBIfam" id="TIGR01048"/>
    </source>
</evidence>
<evidence type="ECO:0000259" key="9">
    <source>
        <dbReference type="Pfam" id="PF02784"/>
    </source>
</evidence>
<dbReference type="GO" id="GO:0008836">
    <property type="term" value="F:diaminopimelate decarboxylase activity"/>
    <property type="evidence" value="ECO:0007669"/>
    <property type="project" value="UniProtKB-EC"/>
</dbReference>
<feature type="modified residue" description="N6-(pyridoxal phosphate)lysine" evidence="5">
    <location>
        <position position="61"/>
    </location>
</feature>
<feature type="binding site" evidence="5">
    <location>
        <position position="313"/>
    </location>
    <ligand>
        <name>substrate</name>
    </ligand>
</feature>
<keyword evidence="2 5" id="KW-0210">Decarboxylase</keyword>
<feature type="binding site" evidence="5">
    <location>
        <position position="374"/>
    </location>
    <ligand>
        <name>pyridoxal 5'-phosphate</name>
        <dbReference type="ChEBI" id="CHEBI:597326"/>
    </ligand>
</feature>
<name>A0ABX7BB58_9PROT</name>
<comment type="subunit">
    <text evidence="5">Homodimer.</text>
</comment>
<dbReference type="InterPro" id="IPR009006">
    <property type="entry name" value="Ala_racemase/Decarboxylase_C"/>
</dbReference>
<dbReference type="CDD" id="cd06828">
    <property type="entry name" value="PLPDE_III_DapDC"/>
    <property type="match status" value="1"/>
</dbReference>